<proteinExistence type="predicted"/>
<dbReference type="Proteomes" id="UP000249166">
    <property type="component" value="Unassembled WGS sequence"/>
</dbReference>
<evidence type="ECO:0000313" key="1">
    <source>
        <dbReference type="EMBL" id="RAM35486.1"/>
    </source>
</evidence>
<organism evidence="1 2">
    <name type="scientific">Arthrobacter globiformis</name>
    <dbReference type="NCBI Taxonomy" id="1665"/>
    <lineage>
        <taxon>Bacteria</taxon>
        <taxon>Bacillati</taxon>
        <taxon>Actinomycetota</taxon>
        <taxon>Actinomycetes</taxon>
        <taxon>Micrococcales</taxon>
        <taxon>Micrococcaceae</taxon>
        <taxon>Arthrobacter</taxon>
    </lineage>
</organism>
<dbReference type="EMBL" id="QLNP01000103">
    <property type="protein sequence ID" value="RAM35486.1"/>
    <property type="molecule type" value="Genomic_DNA"/>
</dbReference>
<reference evidence="1 2" key="1">
    <citation type="submission" date="2018-04" db="EMBL/GenBank/DDBJ databases">
        <title>Bacteria isolated from cave deposits of Manipur.</title>
        <authorList>
            <person name="Sahoo D."/>
            <person name="Sarangthem I."/>
            <person name="Nandeibam J."/>
        </authorList>
    </citation>
    <scope>NUCLEOTIDE SEQUENCE [LARGE SCALE GENOMIC DNA]</scope>
    <source>
        <strain evidence="2">mrc11</strain>
    </source>
</reference>
<dbReference type="AlphaFoldDB" id="A0A328HA71"/>
<accession>A0A328HA71</accession>
<comment type="caution">
    <text evidence="1">The sequence shown here is derived from an EMBL/GenBank/DDBJ whole genome shotgun (WGS) entry which is preliminary data.</text>
</comment>
<name>A0A328HA71_ARTGO</name>
<gene>
    <name evidence="1" type="ORF">DBZ45_19935</name>
</gene>
<sequence length="130" mass="13929">MPVQSSDDIDPRLNAVLAATVGPGSLDPDGTIELTVIVDGTIISGSVVSEEAWSRRQKAQISASGEYGAGVAEDAQEARNNPRLEDQVRFIHFLEPVVVSGGNPIRLNATRVDLRNVAAWSIGRLQYGEM</sequence>
<protein>
    <submittedName>
        <fullName evidence="1">Uncharacterized protein</fullName>
    </submittedName>
</protein>
<evidence type="ECO:0000313" key="2">
    <source>
        <dbReference type="Proteomes" id="UP000249166"/>
    </source>
</evidence>